<dbReference type="Proteomes" id="UP000009084">
    <property type="component" value="Unassembled WGS sequence"/>
</dbReference>
<dbReference type="InterPro" id="IPR057684">
    <property type="entry name" value="DUF7924"/>
</dbReference>
<feature type="compositionally biased region" description="Basic residues" evidence="1">
    <location>
        <begin position="25"/>
        <end position="40"/>
    </location>
</feature>
<feature type="compositionally biased region" description="Polar residues" evidence="1">
    <location>
        <begin position="13"/>
        <end position="24"/>
    </location>
</feature>
<dbReference type="PANTHER" id="PTHR42470:SF2">
    <property type="match status" value="1"/>
</dbReference>
<dbReference type="VEuPathDB" id="FungiDB:CPC735_047060"/>
<evidence type="ECO:0000259" key="2">
    <source>
        <dbReference type="Pfam" id="PF25545"/>
    </source>
</evidence>
<evidence type="ECO:0000313" key="3">
    <source>
        <dbReference type="EMBL" id="EER23336.1"/>
    </source>
</evidence>
<accession>C5PFN3</accession>
<dbReference type="HOGENOM" id="CLU_025457_2_1_1"/>
<evidence type="ECO:0000256" key="1">
    <source>
        <dbReference type="SAM" id="MobiDB-lite"/>
    </source>
</evidence>
<dbReference type="KEGG" id="cpw:9690951"/>
<feature type="region of interest" description="Disordered" evidence="1">
    <location>
        <begin position="1"/>
        <end position="100"/>
    </location>
</feature>
<protein>
    <recommendedName>
        <fullName evidence="2">DUF7924 domain-containing protein</fullName>
    </recommendedName>
</protein>
<comment type="caution">
    <text evidence="3">The sequence shown here is derived from an EMBL/GenBank/DDBJ whole genome shotgun (WGS) entry which is preliminary data.</text>
</comment>
<dbReference type="AlphaFoldDB" id="C5PFN3"/>
<feature type="region of interest" description="Disordered" evidence="1">
    <location>
        <begin position="186"/>
        <end position="214"/>
    </location>
</feature>
<evidence type="ECO:0000313" key="4">
    <source>
        <dbReference type="Proteomes" id="UP000009084"/>
    </source>
</evidence>
<sequence>MTPRIVKKRSERQSSAFQIQNSARRSQRTPKVQHSRRRNARLQPGLPNSSSPPASCTLGNTVNDRKRKRECETTPPVHPPKHREKHDNELASPGGFTVGEIRRSTGIDVPRVVQTAGPEISLTASPQHRSSEPKRRHSEPEHPSYHRPKRPRVEEDKLIEHWVSNYEWPKSPLEVDTMETFFVRQKTPSLRRTKSNASLNGPSETSSREAKSRPYTDKNYEVFLESKGIFLDDHKDGITSDSKISCRRLLEKDSETPSGTRFDDGVFELTCQRIRKKNETGVIRVIAELIVPSAEGAIDHGRVSFQHLVESVNEGWDSSISLDEDQRLPPPALTPHLPHSRQFRLSRPQPDYAVGFPRQSFSEARLEKLAPFVGEIGDMSFFMSTAYMYFPFMTVEVKCGKAALDIADRQNAHSMTLSVRGVVKLFKAVKREKELHRQILAFSISHDHCSVRIYGHYPVIEGEKTTYYRHPIHKFDFTSLDGKEKWTSYKFSMSVYNDWAPSHFKKICSAIDELPQVNFEVSQASQISQQPEVLHQSELSFSESTGLSQGVGGVDIHGSSFTSVLEEADGLQNAASDAPVTRQSEEGSAEAFNMSKKRRTFR</sequence>
<dbReference type="EMBL" id="ACFW01000049">
    <property type="protein sequence ID" value="EER23336.1"/>
    <property type="molecule type" value="Genomic_DNA"/>
</dbReference>
<dbReference type="PANTHER" id="PTHR42470">
    <property type="entry name" value="VAST DOMAIN-CONTAINING PROTEIN"/>
    <property type="match status" value="1"/>
</dbReference>
<reference evidence="3 4" key="1">
    <citation type="journal article" date="2009" name="Genome Res.">
        <title>Comparative genomic analyses of the human fungal pathogens Coccidioides and their relatives.</title>
        <authorList>
            <person name="Sharpton T.J."/>
            <person name="Stajich J.E."/>
            <person name="Rounsley S.D."/>
            <person name="Gardner M.J."/>
            <person name="Wortman J.R."/>
            <person name="Jordar V.S."/>
            <person name="Maiti R."/>
            <person name="Kodira C.D."/>
            <person name="Neafsey D.E."/>
            <person name="Zeng Q."/>
            <person name="Hung C.-Y."/>
            <person name="McMahan C."/>
            <person name="Muszewska A."/>
            <person name="Grynberg M."/>
            <person name="Mandel M.A."/>
            <person name="Kellner E.M."/>
            <person name="Barker B.M."/>
            <person name="Galgiani J.N."/>
            <person name="Orbach M.J."/>
            <person name="Kirkland T.N."/>
            <person name="Cole G.T."/>
            <person name="Henn M.R."/>
            <person name="Birren B.W."/>
            <person name="Taylor J.W."/>
        </authorList>
    </citation>
    <scope>NUCLEOTIDE SEQUENCE [LARGE SCALE GENOMIC DNA]</scope>
    <source>
        <strain evidence="4">C735</strain>
    </source>
</reference>
<feature type="region of interest" description="Disordered" evidence="1">
    <location>
        <begin position="572"/>
        <end position="602"/>
    </location>
</feature>
<gene>
    <name evidence="3" type="ORF">CPC735_047060</name>
</gene>
<feature type="compositionally biased region" description="Polar residues" evidence="1">
    <location>
        <begin position="195"/>
        <end position="205"/>
    </location>
</feature>
<name>C5PFN3_COCP7</name>
<proteinExistence type="predicted"/>
<feature type="compositionally biased region" description="Basic and acidic residues" evidence="1">
    <location>
        <begin position="129"/>
        <end position="144"/>
    </location>
</feature>
<feature type="domain" description="DUF7924" evidence="2">
    <location>
        <begin position="267"/>
        <end position="511"/>
    </location>
</feature>
<dbReference type="Pfam" id="PF25545">
    <property type="entry name" value="DUF7924"/>
    <property type="match status" value="1"/>
</dbReference>
<organism evidence="3 4">
    <name type="scientific">Coccidioides posadasii (strain C735)</name>
    <name type="common">Valley fever fungus</name>
    <dbReference type="NCBI Taxonomy" id="222929"/>
    <lineage>
        <taxon>Eukaryota</taxon>
        <taxon>Fungi</taxon>
        <taxon>Dikarya</taxon>
        <taxon>Ascomycota</taxon>
        <taxon>Pezizomycotina</taxon>
        <taxon>Eurotiomycetes</taxon>
        <taxon>Eurotiomycetidae</taxon>
        <taxon>Onygenales</taxon>
        <taxon>Onygenaceae</taxon>
        <taxon>Coccidioides</taxon>
    </lineage>
</organism>
<dbReference type="OrthoDB" id="5400850at2759"/>
<feature type="region of interest" description="Disordered" evidence="1">
    <location>
        <begin position="115"/>
        <end position="152"/>
    </location>
</feature>
<feature type="compositionally biased region" description="Polar residues" evidence="1">
    <location>
        <begin position="46"/>
        <end position="62"/>
    </location>
</feature>
<feature type="compositionally biased region" description="Basic residues" evidence="1">
    <location>
        <begin position="1"/>
        <end position="10"/>
    </location>
</feature>